<name>A0ACB9P6U2_BAUVA</name>
<dbReference type="Proteomes" id="UP000828941">
    <property type="component" value="Chromosome 5"/>
</dbReference>
<evidence type="ECO:0000313" key="2">
    <source>
        <dbReference type="Proteomes" id="UP000828941"/>
    </source>
</evidence>
<organism evidence="1 2">
    <name type="scientific">Bauhinia variegata</name>
    <name type="common">Purple orchid tree</name>
    <name type="synonym">Phanera variegata</name>
    <dbReference type="NCBI Taxonomy" id="167791"/>
    <lineage>
        <taxon>Eukaryota</taxon>
        <taxon>Viridiplantae</taxon>
        <taxon>Streptophyta</taxon>
        <taxon>Embryophyta</taxon>
        <taxon>Tracheophyta</taxon>
        <taxon>Spermatophyta</taxon>
        <taxon>Magnoliopsida</taxon>
        <taxon>eudicotyledons</taxon>
        <taxon>Gunneridae</taxon>
        <taxon>Pentapetalae</taxon>
        <taxon>rosids</taxon>
        <taxon>fabids</taxon>
        <taxon>Fabales</taxon>
        <taxon>Fabaceae</taxon>
        <taxon>Cercidoideae</taxon>
        <taxon>Cercideae</taxon>
        <taxon>Bauhiniinae</taxon>
        <taxon>Bauhinia</taxon>
    </lineage>
</organism>
<comment type="caution">
    <text evidence="1">The sequence shown here is derived from an EMBL/GenBank/DDBJ whole genome shotgun (WGS) entry which is preliminary data.</text>
</comment>
<reference evidence="1 2" key="1">
    <citation type="journal article" date="2022" name="DNA Res.">
        <title>Chromosomal-level genome assembly of the orchid tree Bauhinia variegata (Leguminosae; Cercidoideae) supports the allotetraploid origin hypothesis of Bauhinia.</title>
        <authorList>
            <person name="Zhong Y."/>
            <person name="Chen Y."/>
            <person name="Zheng D."/>
            <person name="Pang J."/>
            <person name="Liu Y."/>
            <person name="Luo S."/>
            <person name="Meng S."/>
            <person name="Qian L."/>
            <person name="Wei D."/>
            <person name="Dai S."/>
            <person name="Zhou R."/>
        </authorList>
    </citation>
    <scope>NUCLEOTIDE SEQUENCE [LARGE SCALE GENOMIC DNA]</scope>
    <source>
        <strain evidence="1">BV-YZ2020</strain>
    </source>
</reference>
<proteinExistence type="predicted"/>
<accession>A0ACB9P6U2</accession>
<dbReference type="EMBL" id="CM039430">
    <property type="protein sequence ID" value="KAI4344455.1"/>
    <property type="molecule type" value="Genomic_DNA"/>
</dbReference>
<protein>
    <submittedName>
        <fullName evidence="1">Uncharacterized protein</fullName>
    </submittedName>
</protein>
<gene>
    <name evidence="1" type="ORF">L6164_011681</name>
</gene>
<evidence type="ECO:0000313" key="1">
    <source>
        <dbReference type="EMBL" id="KAI4344455.1"/>
    </source>
</evidence>
<sequence length="159" mass="18991">MKNVFLNYPDPSNVYSKMWKGVWKILAPSKIKIFMWRALHDALPTRAAIAHRLNHEDSCCKSCREKDESTLHMAALCPKEQEVWFISKLSLRLTYFNATSFRERWLLVWDLLKRETNSRNFISLALFTLWRIWKKRNDLIFNDISWTSEEVANKAEKDH</sequence>
<keyword evidence="2" id="KW-1185">Reference proteome</keyword>